<accession>A0ABP5G764</accession>
<reference evidence="2" key="1">
    <citation type="journal article" date="2019" name="Int. J. Syst. Evol. Microbiol.">
        <title>The Global Catalogue of Microorganisms (GCM) 10K type strain sequencing project: providing services to taxonomists for standard genome sequencing and annotation.</title>
        <authorList>
            <consortium name="The Broad Institute Genomics Platform"/>
            <consortium name="The Broad Institute Genome Sequencing Center for Infectious Disease"/>
            <person name="Wu L."/>
            <person name="Ma J."/>
        </authorList>
    </citation>
    <scope>NUCLEOTIDE SEQUENCE [LARGE SCALE GENOMIC DNA]</scope>
    <source>
        <strain evidence="2">JCM 16014</strain>
    </source>
</reference>
<keyword evidence="2" id="KW-1185">Reference proteome</keyword>
<evidence type="ECO:0000313" key="1">
    <source>
        <dbReference type="EMBL" id="GAA2041446.1"/>
    </source>
</evidence>
<protein>
    <submittedName>
        <fullName evidence="1">Uncharacterized protein</fullName>
    </submittedName>
</protein>
<gene>
    <name evidence="1" type="ORF">GCM10009839_49880</name>
</gene>
<sequence>MSDDHKARVEDLNHRITLAAKSLITLYTMLPLPIQLSIGSQPEIAATDLIHAAEILRDMPGITETTARELRSATWHWVAAVYIVAWFQAIGEDGPGLCATYILIECGSSMKAVREDLTRAAPGAP</sequence>
<dbReference type="Proteomes" id="UP001500751">
    <property type="component" value="Unassembled WGS sequence"/>
</dbReference>
<dbReference type="EMBL" id="BAAAQN010000031">
    <property type="protein sequence ID" value="GAA2041446.1"/>
    <property type="molecule type" value="Genomic_DNA"/>
</dbReference>
<comment type="caution">
    <text evidence="1">The sequence shown here is derived from an EMBL/GenBank/DDBJ whole genome shotgun (WGS) entry which is preliminary data.</text>
</comment>
<name>A0ABP5G764_9ACTN</name>
<dbReference type="RefSeq" id="WP_344668072.1">
    <property type="nucleotide sequence ID" value="NZ_BAAAQN010000031.1"/>
</dbReference>
<organism evidence="1 2">
    <name type="scientific">Catenulispora yoronensis</name>
    <dbReference type="NCBI Taxonomy" id="450799"/>
    <lineage>
        <taxon>Bacteria</taxon>
        <taxon>Bacillati</taxon>
        <taxon>Actinomycetota</taxon>
        <taxon>Actinomycetes</taxon>
        <taxon>Catenulisporales</taxon>
        <taxon>Catenulisporaceae</taxon>
        <taxon>Catenulispora</taxon>
    </lineage>
</organism>
<proteinExistence type="predicted"/>
<evidence type="ECO:0000313" key="2">
    <source>
        <dbReference type="Proteomes" id="UP001500751"/>
    </source>
</evidence>